<accession>A0ABU5HEM8</accession>
<evidence type="ECO:0000256" key="1">
    <source>
        <dbReference type="SAM" id="MobiDB-lite"/>
    </source>
</evidence>
<dbReference type="EMBL" id="JAXIVS010000014">
    <property type="protein sequence ID" value="MDY7231329.1"/>
    <property type="molecule type" value="Genomic_DNA"/>
</dbReference>
<comment type="caution">
    <text evidence="2">The sequence shown here is derived from an EMBL/GenBank/DDBJ whole genome shotgun (WGS) entry which is preliminary data.</text>
</comment>
<organism evidence="2 3">
    <name type="scientific">Hyalangium rubrum</name>
    <dbReference type="NCBI Taxonomy" id="3103134"/>
    <lineage>
        <taxon>Bacteria</taxon>
        <taxon>Pseudomonadati</taxon>
        <taxon>Myxococcota</taxon>
        <taxon>Myxococcia</taxon>
        <taxon>Myxococcales</taxon>
        <taxon>Cystobacterineae</taxon>
        <taxon>Archangiaceae</taxon>
        <taxon>Hyalangium</taxon>
    </lineage>
</organism>
<feature type="region of interest" description="Disordered" evidence="1">
    <location>
        <begin position="1"/>
        <end position="22"/>
    </location>
</feature>
<proteinExistence type="predicted"/>
<dbReference type="Proteomes" id="UP001291309">
    <property type="component" value="Unassembled WGS sequence"/>
</dbReference>
<keyword evidence="3" id="KW-1185">Reference proteome</keyword>
<feature type="compositionally biased region" description="Gly residues" evidence="1">
    <location>
        <begin position="337"/>
        <end position="353"/>
    </location>
</feature>
<sequence length="370" mass="39786">MQQPFEDEFSGQADEMSDLMAEGEEGMDEGFEAEGFEGEGFEGEGFEGEGFEAEGMDGEGFEGEGFEGEGFEAEGMDEEGFEGEGFEGEGFEAEGMDGEGFEGEGFEGEEAHALEDAFASAMDAQDEDEFLRRLRGAFRTAARVAGPTLRRIGRRAMPIAVRLIRQAAPQVGGIAGQEIGRTVAGLLRADAMDAFADVAADYADEDLDGFTSVLGGLAARHVVRSTIPPQRRQQQPQQVRALGRAVGRMTTQIAQRIAQRHGTRALPAVTRVVRQVTRMVRQQGASPQAVPRMIRRIGNRVAASSRAVRRLARPTQAARQLRARAGIRRTGGVRPPMGGGMGMGPGMGPGMGGRRLRTVTLRGPVRIVVR</sequence>
<protein>
    <submittedName>
        <fullName evidence="2">Uncharacterized protein</fullName>
    </submittedName>
</protein>
<gene>
    <name evidence="2" type="ORF">SYV04_33370</name>
</gene>
<feature type="region of interest" description="Disordered" evidence="1">
    <location>
        <begin position="329"/>
        <end position="355"/>
    </location>
</feature>
<evidence type="ECO:0000313" key="3">
    <source>
        <dbReference type="Proteomes" id="UP001291309"/>
    </source>
</evidence>
<reference evidence="2 3" key="1">
    <citation type="submission" date="2023-12" db="EMBL/GenBank/DDBJ databases">
        <title>the genome sequence of Hyalangium sp. s54d21.</title>
        <authorList>
            <person name="Zhang X."/>
        </authorList>
    </citation>
    <scope>NUCLEOTIDE SEQUENCE [LARGE SCALE GENOMIC DNA]</scope>
    <source>
        <strain evidence="3">s54d21</strain>
    </source>
</reference>
<dbReference type="RefSeq" id="WP_321550041.1">
    <property type="nucleotide sequence ID" value="NZ_JAXIVS010000014.1"/>
</dbReference>
<name>A0ABU5HEM8_9BACT</name>
<evidence type="ECO:0000313" key="2">
    <source>
        <dbReference type="EMBL" id="MDY7231329.1"/>
    </source>
</evidence>